<dbReference type="EMBL" id="CP033920">
    <property type="protein sequence ID" value="AZA48303.1"/>
    <property type="molecule type" value="Genomic_DNA"/>
</dbReference>
<organism evidence="2 3">
    <name type="scientific">Chryseobacterium carnipullorum</name>
    <dbReference type="NCBI Taxonomy" id="1124835"/>
    <lineage>
        <taxon>Bacteria</taxon>
        <taxon>Pseudomonadati</taxon>
        <taxon>Bacteroidota</taxon>
        <taxon>Flavobacteriia</taxon>
        <taxon>Flavobacteriales</taxon>
        <taxon>Weeksellaceae</taxon>
        <taxon>Chryseobacterium group</taxon>
        <taxon>Chryseobacterium</taxon>
    </lineage>
</organism>
<evidence type="ECO:0000313" key="3">
    <source>
        <dbReference type="Proteomes" id="UP000255224"/>
    </source>
</evidence>
<dbReference type="RefSeq" id="WP_123878099.1">
    <property type="nucleotide sequence ID" value="NZ_CP033920.1"/>
</dbReference>
<dbReference type="Proteomes" id="UP000273270">
    <property type="component" value="Chromosome"/>
</dbReference>
<dbReference type="OrthoDB" id="1162179at2"/>
<evidence type="ECO:0000313" key="1">
    <source>
        <dbReference type="EMBL" id="AZA48303.1"/>
    </source>
</evidence>
<reference evidence="1" key="3">
    <citation type="submission" date="2018-11" db="EMBL/GenBank/DDBJ databases">
        <title>Proposal to divide the Flavobacteriaceae and reorganize its genera based on Amino Acid Identity values calculated from whole genome sequences.</title>
        <authorList>
            <person name="Nicholson A.C."/>
            <person name="Gulvik C.A."/>
            <person name="Whitney A.M."/>
            <person name="Humrighouse B.W."/>
            <person name="Bell M."/>
            <person name="Holmes B."/>
            <person name="Steigerwalt A."/>
            <person name="Villarma A."/>
            <person name="Sheth M."/>
            <person name="Batra D."/>
            <person name="Pryor J."/>
            <person name="Bernardet J.-F."/>
            <person name="Hugo C."/>
            <person name="Kampfer P."/>
            <person name="Newman J."/>
            <person name="Mcquiston J.R."/>
        </authorList>
    </citation>
    <scope>NUCLEOTIDE SEQUENCE [LARGE SCALE GENOMIC DNA]</scope>
    <source>
        <strain evidence="1">G0188</strain>
    </source>
</reference>
<evidence type="ECO:0000313" key="4">
    <source>
        <dbReference type="Proteomes" id="UP000273270"/>
    </source>
</evidence>
<dbReference type="AlphaFoldDB" id="A0A376DM40"/>
<dbReference type="PANTHER" id="PTHR39473">
    <property type="match status" value="1"/>
</dbReference>
<name>A0A376DM40_CHRCU</name>
<sequence>MNKDESVYVILHEILTDQQNLLRKVSAKMYTHTIPSLDGSTIGGHTRHIIEFLEILLNSYHTDQINYDERQRNLELEKNPEKAIKAISEILSNINLPNKNLMMHQTVGNVSLEIPTNFFRELLYNIEHCIHHQALIKVAFNEIKMSHLLNKNFGIAPSTIQYRETQKIN</sequence>
<evidence type="ECO:0000313" key="2">
    <source>
        <dbReference type="EMBL" id="STC91792.1"/>
    </source>
</evidence>
<protein>
    <submittedName>
        <fullName evidence="1">DinB family protein</fullName>
    </submittedName>
</protein>
<accession>A0A376DM40</accession>
<reference evidence="4" key="2">
    <citation type="submission" date="2018-11" db="EMBL/GenBank/DDBJ databases">
        <title>Proposal to divide the Flavobacteriaceae and reorganize its genera based on Amino Acid Identity values calculated from whole genome sequences.</title>
        <authorList>
            <person name="Nicholson A.C."/>
            <person name="Gulvik C.A."/>
            <person name="Whitney A.M."/>
            <person name="Humrighouse B.W."/>
            <person name="Bell M."/>
            <person name="Holmes B."/>
            <person name="Steigerwalt A.G."/>
            <person name="Villarma A."/>
            <person name="Sheth M."/>
            <person name="Batra D."/>
            <person name="Pryor J."/>
            <person name="Bernardet J.-F."/>
            <person name="Hugo C."/>
            <person name="Kampfer P."/>
            <person name="Newman J."/>
            <person name="McQuiston J.R."/>
        </authorList>
    </citation>
    <scope>NUCLEOTIDE SEQUENCE [LARGE SCALE GENOMIC DNA]</scope>
    <source>
        <strain evidence="4">G0188</strain>
    </source>
</reference>
<keyword evidence="4" id="KW-1185">Reference proteome</keyword>
<accession>A0A3G6M517</accession>
<dbReference type="EMBL" id="UFVQ01000003">
    <property type="protein sequence ID" value="STC91792.1"/>
    <property type="molecule type" value="Genomic_DNA"/>
</dbReference>
<dbReference type="PANTHER" id="PTHR39473:SF1">
    <property type="entry name" value="DINB-LIKE DOMAIN-CONTAINING PROTEIN"/>
    <property type="match status" value="1"/>
</dbReference>
<dbReference type="KEGG" id="ccau:EG346_08965"/>
<reference evidence="2 3" key="1">
    <citation type="submission" date="2018-06" db="EMBL/GenBank/DDBJ databases">
        <authorList>
            <consortium name="Pathogen Informatics"/>
            <person name="Doyle S."/>
        </authorList>
    </citation>
    <scope>NUCLEOTIDE SEQUENCE [LARGE SCALE GENOMIC DNA]</scope>
    <source>
        <strain evidence="2 3">NCTC13533</strain>
    </source>
</reference>
<gene>
    <name evidence="1" type="ORF">EG346_08965</name>
    <name evidence="2" type="ORF">NCTC13533_00154</name>
</gene>
<proteinExistence type="predicted"/>
<dbReference type="Proteomes" id="UP000255224">
    <property type="component" value="Unassembled WGS sequence"/>
</dbReference>